<dbReference type="EMBL" id="JBFCZG010000004">
    <property type="protein sequence ID" value="KAL3422842.1"/>
    <property type="molecule type" value="Genomic_DNA"/>
</dbReference>
<organism evidence="3 4">
    <name type="scientific">Phlyctema vagabunda</name>
    <dbReference type="NCBI Taxonomy" id="108571"/>
    <lineage>
        <taxon>Eukaryota</taxon>
        <taxon>Fungi</taxon>
        <taxon>Dikarya</taxon>
        <taxon>Ascomycota</taxon>
        <taxon>Pezizomycotina</taxon>
        <taxon>Leotiomycetes</taxon>
        <taxon>Helotiales</taxon>
        <taxon>Dermateaceae</taxon>
        <taxon>Phlyctema</taxon>
    </lineage>
</organism>
<evidence type="ECO:0000256" key="1">
    <source>
        <dbReference type="ARBA" id="ARBA00004123"/>
    </source>
</evidence>
<evidence type="ECO:0000256" key="2">
    <source>
        <dbReference type="ARBA" id="ARBA00023242"/>
    </source>
</evidence>
<sequence>MDAGEKEKEAAAETRRKIKIAARRGPLVSQSPPASQCFASQQPNGIPNLSHEQLIPQGPIFPSRPATGQSSTTTSIVKATPSIESRLDHDTEASPDATTVSERGLIEPFNHNDYTLPNVLKDREAPLLMFYLDCVFPMQFKMHSPSIADGGRGWMLSLFLRTPPLYHMTLAMSAHCLDLLSLPTSGEGYKSFSLNELGLALQHMQRYIQNFNGQNEPGNLEESIKVCSCILQMIAFSCFKGGTDHWKVHLHAASNIVPVLIDGLLTAPSSSESPYATTEPTVHHTLAYQTDHAAMKFLICVFLWCDICGSISTGSTPYLEQYFDRLLGGSDPRIPMQEVMGVEGWIMALIGKIASLDQWKRQSQTHGRLSMIELVTRATSIERDLKQGIQRMKGTSSERQQLLRNLLDYGGRVPLSNSCIHAPYVTQVYASAAVTYLHVVVSGPQPESSEIHGSVLNTVELFKAIPDPSLARSFFWPLLITGSMALKEEEDTFRRIITTSGVSSTSTGVGWNVLRVLEQCWKLRGTHQSGVGENGYWSTIMASLDLELLVL</sequence>
<dbReference type="InterPro" id="IPR021858">
    <property type="entry name" value="Fun_TF"/>
</dbReference>
<gene>
    <name evidence="3" type="ORF">PVAG01_04589</name>
</gene>
<evidence type="ECO:0000313" key="3">
    <source>
        <dbReference type="EMBL" id="KAL3422842.1"/>
    </source>
</evidence>
<evidence type="ECO:0000313" key="4">
    <source>
        <dbReference type="Proteomes" id="UP001629113"/>
    </source>
</evidence>
<protein>
    <submittedName>
        <fullName evidence="3">C6 transcription factor</fullName>
    </submittedName>
</protein>
<proteinExistence type="predicted"/>
<comment type="subcellular location">
    <subcellularLocation>
        <location evidence="1">Nucleus</location>
    </subcellularLocation>
</comment>
<name>A0ABR4PIC0_9HELO</name>
<keyword evidence="2" id="KW-0539">Nucleus</keyword>
<dbReference type="PANTHER" id="PTHR37534">
    <property type="entry name" value="TRANSCRIPTIONAL ACTIVATOR PROTEIN UGA3"/>
    <property type="match status" value="1"/>
</dbReference>
<reference evidence="3 4" key="1">
    <citation type="submission" date="2024-06" db="EMBL/GenBank/DDBJ databases">
        <title>Complete genome of Phlyctema vagabunda strain 19-DSS-EL-015.</title>
        <authorList>
            <person name="Fiorenzani C."/>
        </authorList>
    </citation>
    <scope>NUCLEOTIDE SEQUENCE [LARGE SCALE GENOMIC DNA]</scope>
    <source>
        <strain evidence="3 4">19-DSS-EL-015</strain>
    </source>
</reference>
<dbReference type="Proteomes" id="UP001629113">
    <property type="component" value="Unassembled WGS sequence"/>
</dbReference>
<keyword evidence="4" id="KW-1185">Reference proteome</keyword>
<dbReference type="PANTHER" id="PTHR37534:SF26">
    <property type="entry name" value="TRANSCRIPTION FACTOR, PUTATIVE-RELATED"/>
    <property type="match status" value="1"/>
</dbReference>
<accession>A0ABR4PIC0</accession>
<comment type="caution">
    <text evidence="3">The sequence shown here is derived from an EMBL/GenBank/DDBJ whole genome shotgun (WGS) entry which is preliminary data.</text>
</comment>
<dbReference type="Pfam" id="PF11951">
    <property type="entry name" value="Fungal_trans_2"/>
    <property type="match status" value="1"/>
</dbReference>